<accession>A0ABR1UX10</accession>
<dbReference type="EMBL" id="JAQQWN010000010">
    <property type="protein sequence ID" value="KAK8062343.1"/>
    <property type="molecule type" value="Genomic_DNA"/>
</dbReference>
<evidence type="ECO:0000313" key="2">
    <source>
        <dbReference type="Proteomes" id="UP001433268"/>
    </source>
</evidence>
<evidence type="ECO:0000313" key="1">
    <source>
        <dbReference type="EMBL" id="KAK8062343.1"/>
    </source>
</evidence>
<protein>
    <submittedName>
        <fullName evidence="1">Uncharacterized protein</fullName>
    </submittedName>
</protein>
<gene>
    <name evidence="1" type="ORF">PG997_014440</name>
</gene>
<dbReference type="RefSeq" id="XP_066660942.1">
    <property type="nucleotide sequence ID" value="XM_066818754.1"/>
</dbReference>
<comment type="caution">
    <text evidence="1">The sequence shown here is derived from an EMBL/GenBank/DDBJ whole genome shotgun (WGS) entry which is preliminary data.</text>
</comment>
<dbReference type="GeneID" id="92051814"/>
<keyword evidence="2" id="KW-1185">Reference proteome</keyword>
<reference evidence="1 2" key="1">
    <citation type="submission" date="2023-01" db="EMBL/GenBank/DDBJ databases">
        <title>Analysis of 21 Apiospora genomes using comparative genomics revels a genus with tremendous synthesis potential of carbohydrate active enzymes and secondary metabolites.</title>
        <authorList>
            <person name="Sorensen T."/>
        </authorList>
    </citation>
    <scope>NUCLEOTIDE SEQUENCE [LARGE SCALE GENOMIC DNA]</scope>
    <source>
        <strain evidence="1 2">CBS 114990</strain>
    </source>
</reference>
<proteinExistence type="predicted"/>
<sequence length="126" mass="14342">MPYALCSTNMRIEVPSSSSPPAASKPEPTDLQVLGALFDLKDKKNVNQRFNRLSAKMGWFKTADDGPSTFGQDWRKQQGWKGDWPEAGKFGKWGAVFVKIRRDKKNMPCAFCQYTVSRFCRVVFLI</sequence>
<dbReference type="Proteomes" id="UP001433268">
    <property type="component" value="Unassembled WGS sequence"/>
</dbReference>
<name>A0ABR1UX10_9PEZI</name>
<organism evidence="1 2">
    <name type="scientific">Apiospora hydei</name>
    <dbReference type="NCBI Taxonomy" id="1337664"/>
    <lineage>
        <taxon>Eukaryota</taxon>
        <taxon>Fungi</taxon>
        <taxon>Dikarya</taxon>
        <taxon>Ascomycota</taxon>
        <taxon>Pezizomycotina</taxon>
        <taxon>Sordariomycetes</taxon>
        <taxon>Xylariomycetidae</taxon>
        <taxon>Amphisphaeriales</taxon>
        <taxon>Apiosporaceae</taxon>
        <taxon>Apiospora</taxon>
    </lineage>
</organism>